<proteinExistence type="predicted"/>
<feature type="region of interest" description="Disordered" evidence="1">
    <location>
        <begin position="146"/>
        <end position="179"/>
    </location>
</feature>
<dbReference type="EMBL" id="QGHB01000007">
    <property type="protein sequence ID" value="PWK85013.1"/>
    <property type="molecule type" value="Genomic_DNA"/>
</dbReference>
<organism evidence="3 4">
    <name type="scientific">Lentzea atacamensis</name>
    <dbReference type="NCBI Taxonomy" id="531938"/>
    <lineage>
        <taxon>Bacteria</taxon>
        <taxon>Bacillati</taxon>
        <taxon>Actinomycetota</taxon>
        <taxon>Actinomycetes</taxon>
        <taxon>Pseudonocardiales</taxon>
        <taxon>Pseudonocardiaceae</taxon>
        <taxon>Lentzea</taxon>
    </lineage>
</organism>
<sequence>MIEVNGSAGAGDVFSSRNEQGGFRTHAAVLLVAVNIGLLVAGVASSFWFFGTSIGVAGLAVALPATSLCTFIVLFTDHRDIRTAVMGAFTVLYLGFVSATFNTEFVTMMNDQNGFGRHVYDSFNTFMLVMLGFYFGGKAVERVMTKRSRHTGEHKDPSADWPVVATGSVQPPGNPSGSS</sequence>
<gene>
    <name evidence="3" type="ORF">C8D88_107220</name>
</gene>
<keyword evidence="2" id="KW-0812">Transmembrane</keyword>
<feature type="transmembrane region" description="Helical" evidence="2">
    <location>
        <begin position="56"/>
        <end position="76"/>
    </location>
</feature>
<evidence type="ECO:0000313" key="3">
    <source>
        <dbReference type="EMBL" id="PWK85013.1"/>
    </source>
</evidence>
<comment type="caution">
    <text evidence="3">The sequence shown here is derived from an EMBL/GenBank/DDBJ whole genome shotgun (WGS) entry which is preliminary data.</text>
</comment>
<name>A0A316I3J2_9PSEU</name>
<reference evidence="3 4" key="1">
    <citation type="submission" date="2018-05" db="EMBL/GenBank/DDBJ databases">
        <title>Genomic Encyclopedia of Type Strains, Phase IV (KMG-IV): sequencing the most valuable type-strain genomes for metagenomic binning, comparative biology and taxonomic classification.</title>
        <authorList>
            <person name="Goeker M."/>
        </authorList>
    </citation>
    <scope>NUCLEOTIDE SEQUENCE [LARGE SCALE GENOMIC DNA]</scope>
    <source>
        <strain evidence="3 4">DSM 45480</strain>
    </source>
</reference>
<feature type="compositionally biased region" description="Basic and acidic residues" evidence="1">
    <location>
        <begin position="146"/>
        <end position="158"/>
    </location>
</feature>
<feature type="transmembrane region" description="Helical" evidence="2">
    <location>
        <begin position="83"/>
        <end position="102"/>
    </location>
</feature>
<evidence type="ECO:0000256" key="1">
    <source>
        <dbReference type="SAM" id="MobiDB-lite"/>
    </source>
</evidence>
<feature type="transmembrane region" description="Helical" evidence="2">
    <location>
        <begin position="27"/>
        <end position="50"/>
    </location>
</feature>
<feature type="compositionally biased region" description="Polar residues" evidence="1">
    <location>
        <begin position="167"/>
        <end position="179"/>
    </location>
</feature>
<evidence type="ECO:0000256" key="2">
    <source>
        <dbReference type="SAM" id="Phobius"/>
    </source>
</evidence>
<keyword evidence="2" id="KW-1133">Transmembrane helix</keyword>
<protein>
    <submittedName>
        <fullName evidence="3">Uncharacterized protein</fullName>
    </submittedName>
</protein>
<dbReference type="AlphaFoldDB" id="A0A316I3J2"/>
<evidence type="ECO:0000313" key="4">
    <source>
        <dbReference type="Proteomes" id="UP000246005"/>
    </source>
</evidence>
<keyword evidence="2" id="KW-0472">Membrane</keyword>
<feature type="transmembrane region" description="Helical" evidence="2">
    <location>
        <begin position="122"/>
        <end position="140"/>
    </location>
</feature>
<dbReference type="Proteomes" id="UP000246005">
    <property type="component" value="Unassembled WGS sequence"/>
</dbReference>
<accession>A0A316I3J2</accession>